<dbReference type="FunFam" id="1.10.510.10:FF:000060">
    <property type="entry name" value="G-type lectin S-receptor-like serine/threonine-protein kinase"/>
    <property type="match status" value="1"/>
</dbReference>
<comment type="similarity">
    <text evidence="17">Belongs to the protein kinase superfamily. Ser/Thr protein kinase family.</text>
</comment>
<dbReference type="Gene3D" id="1.10.510.10">
    <property type="entry name" value="Transferase(Phosphotransferase) domain 1"/>
    <property type="match status" value="1"/>
</dbReference>
<evidence type="ECO:0000256" key="9">
    <source>
        <dbReference type="ARBA" id="ARBA00022840"/>
    </source>
</evidence>
<evidence type="ECO:0000259" key="23">
    <source>
        <dbReference type="PROSITE" id="PS50026"/>
    </source>
</evidence>
<dbReference type="InterPro" id="IPR001480">
    <property type="entry name" value="Bulb-type_lectin_dom"/>
</dbReference>
<comment type="subcellular location">
    <subcellularLocation>
        <location evidence="1">Cell membrane</location>
        <topology evidence="1">Single-pass type I membrane protein</topology>
    </subcellularLocation>
</comment>
<feature type="domain" description="Apple" evidence="25">
    <location>
        <begin position="343"/>
        <end position="422"/>
    </location>
</feature>
<dbReference type="Pfam" id="PF00954">
    <property type="entry name" value="S_locus_glycop"/>
    <property type="match status" value="1"/>
</dbReference>
<evidence type="ECO:0000256" key="6">
    <source>
        <dbReference type="ARBA" id="ARBA00022729"/>
    </source>
</evidence>
<dbReference type="InterPro" id="IPR000719">
    <property type="entry name" value="Prot_kinase_dom"/>
</dbReference>
<dbReference type="InterPro" id="IPR000742">
    <property type="entry name" value="EGF"/>
</dbReference>
<keyword evidence="9 17" id="KW-0067">ATP-binding</keyword>
<dbReference type="Gene3D" id="3.30.200.20">
    <property type="entry name" value="Phosphorylase Kinase, domain 1"/>
    <property type="match status" value="1"/>
</dbReference>
<evidence type="ECO:0000256" key="17">
    <source>
        <dbReference type="PIRNR" id="PIRNR000641"/>
    </source>
</evidence>
<comment type="caution">
    <text evidence="26">The sequence shown here is derived from an EMBL/GenBank/DDBJ whole genome shotgun (WGS) entry which is preliminary data.</text>
</comment>
<dbReference type="Gene3D" id="2.90.10.10">
    <property type="entry name" value="Bulb-type lectin domain"/>
    <property type="match status" value="1"/>
</dbReference>
<evidence type="ECO:0000256" key="11">
    <source>
        <dbReference type="ARBA" id="ARBA00023136"/>
    </source>
</evidence>
<feature type="binding site" evidence="19">
    <location>
        <position position="543"/>
    </location>
    <ligand>
        <name>ATP</name>
        <dbReference type="ChEBI" id="CHEBI:30616"/>
    </ligand>
</feature>
<dbReference type="Proteomes" id="UP001417504">
    <property type="component" value="Unassembled WGS sequence"/>
</dbReference>
<proteinExistence type="inferred from homology"/>
<keyword evidence="12" id="KW-1015">Disulfide bond</keyword>
<dbReference type="SUPFAM" id="SSF51110">
    <property type="entry name" value="alpha-D-mannose-specific plant lectins"/>
    <property type="match status" value="1"/>
</dbReference>
<comment type="catalytic activity">
    <reaction evidence="15 17">
        <text>L-threonyl-[protein] + ATP = O-phospho-L-threonyl-[protein] + ADP + H(+)</text>
        <dbReference type="Rhea" id="RHEA:46608"/>
        <dbReference type="Rhea" id="RHEA-COMP:11060"/>
        <dbReference type="Rhea" id="RHEA-COMP:11605"/>
        <dbReference type="ChEBI" id="CHEBI:15378"/>
        <dbReference type="ChEBI" id="CHEBI:30013"/>
        <dbReference type="ChEBI" id="CHEBI:30616"/>
        <dbReference type="ChEBI" id="CHEBI:61977"/>
        <dbReference type="ChEBI" id="CHEBI:456216"/>
        <dbReference type="EC" id="2.7.11.1"/>
    </reaction>
</comment>
<dbReference type="CDD" id="cd14066">
    <property type="entry name" value="STKc_IRAK"/>
    <property type="match status" value="1"/>
</dbReference>
<dbReference type="GO" id="GO:0005524">
    <property type="term" value="F:ATP binding"/>
    <property type="evidence" value="ECO:0007669"/>
    <property type="project" value="UniProtKB-UniRule"/>
</dbReference>
<evidence type="ECO:0000313" key="26">
    <source>
        <dbReference type="EMBL" id="KAK9130466.1"/>
    </source>
</evidence>
<dbReference type="GO" id="GO:0004674">
    <property type="term" value="F:protein serine/threonine kinase activity"/>
    <property type="evidence" value="ECO:0007669"/>
    <property type="project" value="UniProtKB-KW"/>
</dbReference>
<evidence type="ECO:0000259" key="25">
    <source>
        <dbReference type="PROSITE" id="PS50948"/>
    </source>
</evidence>
<keyword evidence="27" id="KW-1185">Reference proteome</keyword>
<dbReference type="PIRSF" id="PIRSF000641">
    <property type="entry name" value="SRK"/>
    <property type="match status" value="1"/>
</dbReference>
<dbReference type="PANTHER" id="PTHR27002">
    <property type="entry name" value="RECEPTOR-LIKE SERINE/THREONINE-PROTEIN KINASE SD1-8"/>
    <property type="match status" value="1"/>
</dbReference>
<feature type="signal peptide" evidence="21">
    <location>
        <begin position="1"/>
        <end position="20"/>
    </location>
</feature>
<evidence type="ECO:0000256" key="12">
    <source>
        <dbReference type="ARBA" id="ARBA00023157"/>
    </source>
</evidence>
<keyword evidence="18" id="KW-0245">EGF-like domain</keyword>
<feature type="transmembrane region" description="Helical" evidence="20">
    <location>
        <begin position="442"/>
        <end position="465"/>
    </location>
</feature>
<dbReference type="InterPro" id="IPR001245">
    <property type="entry name" value="Ser-Thr/Tyr_kinase_cat_dom"/>
</dbReference>
<keyword evidence="13" id="KW-0675">Receptor</keyword>
<dbReference type="Pfam" id="PF08276">
    <property type="entry name" value="PAN_2"/>
    <property type="match status" value="1"/>
</dbReference>
<keyword evidence="14" id="KW-0325">Glycoprotein</keyword>
<keyword evidence="10 20" id="KW-1133">Transmembrane helix</keyword>
<dbReference type="PROSITE" id="PS50927">
    <property type="entry name" value="BULB_LECTIN"/>
    <property type="match status" value="1"/>
</dbReference>
<keyword evidence="11 20" id="KW-0472">Membrane</keyword>
<evidence type="ECO:0000256" key="19">
    <source>
        <dbReference type="PROSITE-ProRule" id="PRU10141"/>
    </source>
</evidence>
<dbReference type="InterPro" id="IPR036426">
    <property type="entry name" value="Bulb-type_lectin_dom_sf"/>
</dbReference>
<evidence type="ECO:0000256" key="16">
    <source>
        <dbReference type="ARBA" id="ARBA00048679"/>
    </source>
</evidence>
<evidence type="ECO:0000256" key="4">
    <source>
        <dbReference type="ARBA" id="ARBA00022679"/>
    </source>
</evidence>
<evidence type="ECO:0000256" key="3">
    <source>
        <dbReference type="ARBA" id="ARBA00022527"/>
    </source>
</evidence>
<comment type="caution">
    <text evidence="18">Lacks conserved residue(s) required for the propagation of feature annotation.</text>
</comment>
<dbReference type="PROSITE" id="PS50011">
    <property type="entry name" value="PROTEIN_KINASE_DOM"/>
    <property type="match status" value="1"/>
</dbReference>
<dbReference type="PROSITE" id="PS00108">
    <property type="entry name" value="PROTEIN_KINASE_ST"/>
    <property type="match status" value="1"/>
</dbReference>
<dbReference type="FunFam" id="3.30.200.20:FF:000330">
    <property type="entry name" value="G-type lectin S-receptor-like serine/threonine-protein kinase At4g03230"/>
    <property type="match status" value="1"/>
</dbReference>
<dbReference type="InterPro" id="IPR003609">
    <property type="entry name" value="Pan_app"/>
</dbReference>
<evidence type="ECO:0000256" key="15">
    <source>
        <dbReference type="ARBA" id="ARBA00047899"/>
    </source>
</evidence>
<dbReference type="EMBL" id="JBBNAE010000004">
    <property type="protein sequence ID" value="KAK9130466.1"/>
    <property type="molecule type" value="Genomic_DNA"/>
</dbReference>
<dbReference type="SMART" id="SM00473">
    <property type="entry name" value="PAN_AP"/>
    <property type="match status" value="1"/>
</dbReference>
<evidence type="ECO:0000256" key="7">
    <source>
        <dbReference type="ARBA" id="ARBA00022741"/>
    </source>
</evidence>
<dbReference type="InterPro" id="IPR024171">
    <property type="entry name" value="SRK-like_kinase"/>
</dbReference>
<dbReference type="InterPro" id="IPR017441">
    <property type="entry name" value="Protein_kinase_ATP_BS"/>
</dbReference>
<reference evidence="26 27" key="1">
    <citation type="submission" date="2024-01" db="EMBL/GenBank/DDBJ databases">
        <title>Genome assemblies of Stephania.</title>
        <authorList>
            <person name="Yang L."/>
        </authorList>
    </citation>
    <scope>NUCLEOTIDE SEQUENCE [LARGE SCALE GENOMIC DNA]</scope>
    <source>
        <strain evidence="26">QJT</strain>
        <tissue evidence="26">Leaf</tissue>
    </source>
</reference>
<keyword evidence="6 21" id="KW-0732">Signal</keyword>
<feature type="domain" description="EGF-like" evidence="23">
    <location>
        <begin position="288"/>
        <end position="324"/>
    </location>
</feature>
<dbReference type="SMART" id="SM00108">
    <property type="entry name" value="B_lectin"/>
    <property type="match status" value="1"/>
</dbReference>
<protein>
    <recommendedName>
        <fullName evidence="17">Receptor-like serine/threonine-protein kinase</fullName>
        <ecNumber evidence="17">2.7.11.1</ecNumber>
    </recommendedName>
</protein>
<keyword evidence="7 17" id="KW-0547">Nucleotide-binding</keyword>
<feature type="domain" description="Protein kinase" evidence="22">
    <location>
        <begin position="515"/>
        <end position="800"/>
    </location>
</feature>
<dbReference type="PROSITE" id="PS50026">
    <property type="entry name" value="EGF_3"/>
    <property type="match status" value="1"/>
</dbReference>
<dbReference type="PANTHER" id="PTHR27002:SF1095">
    <property type="entry name" value="G-TYPE LECTIN S-RECEPTOR-LIKE SERINE_THREONINE-PROTEIN KINASE RKS1"/>
    <property type="match status" value="1"/>
</dbReference>
<sequence length="832" mass="92879">MASVVVLFLLCTLFIDQLWSATDTITRDKFLRNGETLVSNGGNYALGFFSPGNGNSKLRYVGIWYNKVPEQTVVWVANRDNPINGSSPGVAKVYGRGNLGIFDEEASNPVWSTNVSFSISNRTSSLFYKLLETGNLVLCDGEKTGDFLWQSFDYPTDTYLPGMKIGLNLKLGTSWSLRAWKSLDDPSTGDFSYEMGLTGSPELFIIKKASQKIWRTGPWNGQAWNGVPGMRPNPIVNHTLVKDPDEIFTTYRVSNTSVFFRVTLDYLGFVRGKTWVDSTGWNTIRSYPDDTCDNYGKCGAFGRCNPNYSPICSCLPGYKFKSSSDTYALEGSQSCERKSELLCGKGDGFLKLENMKLPDTSNARVDMSLGIKDCEIECRNNCSCTGYASADIDGSGCMVWFGTLSDAREFPEWGQEMFVRVDAIELKNSMKDSKGSSTKKKLVLLCVLIVVGLLIFTSAFCYLFNKAKRSGLMRRERIPKQLHNLPLSETNEETNAKFELPIFDLDSMIVATENFSPANMLGTGGFGSVYKGKLPDGREIAVKRLSRHSGQGVNEFKNEVELIAKLQHRNLVQILGCCVEEEEKMLVYEYMPNKSLDFLLFDQTRSKSLDWRMRRDIILGIARGVLYLHHDSRLRIVHRDLKASNILLDAKMSPRISDFGMARIFGGDQTQGNTNRVVGTYGYMSPEYAMDGLFSIKSDIFSFGVLLLEIISGQKNSGFYHKDPSMNLIKLAWELWKDDRALELVDSSMGSSFPEQEVTKFIQVGILSVQEDANDRPTMSSIIFMLGNETTVPIPKQPAFVLTSKVDHQSSSTTGTGFGSVNEMSTTIVEGR</sequence>
<evidence type="ECO:0000256" key="8">
    <source>
        <dbReference type="ARBA" id="ARBA00022777"/>
    </source>
</evidence>
<comment type="catalytic activity">
    <reaction evidence="16 17">
        <text>L-seryl-[protein] + ATP = O-phospho-L-seryl-[protein] + ADP + H(+)</text>
        <dbReference type="Rhea" id="RHEA:17989"/>
        <dbReference type="Rhea" id="RHEA-COMP:9863"/>
        <dbReference type="Rhea" id="RHEA-COMP:11604"/>
        <dbReference type="ChEBI" id="CHEBI:15378"/>
        <dbReference type="ChEBI" id="CHEBI:29999"/>
        <dbReference type="ChEBI" id="CHEBI:30616"/>
        <dbReference type="ChEBI" id="CHEBI:83421"/>
        <dbReference type="ChEBI" id="CHEBI:456216"/>
        <dbReference type="EC" id="2.7.11.1"/>
    </reaction>
</comment>
<dbReference type="EC" id="2.7.11.1" evidence="17"/>
<dbReference type="GO" id="GO:0048544">
    <property type="term" value="P:recognition of pollen"/>
    <property type="evidence" value="ECO:0007669"/>
    <property type="project" value="InterPro"/>
</dbReference>
<dbReference type="GO" id="GO:0005886">
    <property type="term" value="C:plasma membrane"/>
    <property type="evidence" value="ECO:0007669"/>
    <property type="project" value="UniProtKB-SubCell"/>
</dbReference>
<evidence type="ECO:0000256" key="2">
    <source>
        <dbReference type="ARBA" id="ARBA00022475"/>
    </source>
</evidence>
<dbReference type="CDD" id="cd01098">
    <property type="entry name" value="PAN_AP_plant"/>
    <property type="match status" value="1"/>
</dbReference>
<dbReference type="FunFam" id="2.90.10.10:FF:000005">
    <property type="entry name" value="G-type lectin S-receptor-like serine/threonine-protein kinase"/>
    <property type="match status" value="1"/>
</dbReference>
<evidence type="ECO:0000256" key="18">
    <source>
        <dbReference type="PROSITE-ProRule" id="PRU00076"/>
    </source>
</evidence>
<dbReference type="InterPro" id="IPR008271">
    <property type="entry name" value="Ser/Thr_kinase_AS"/>
</dbReference>
<evidence type="ECO:0000256" key="5">
    <source>
        <dbReference type="ARBA" id="ARBA00022692"/>
    </source>
</evidence>
<keyword evidence="2" id="KW-1003">Cell membrane</keyword>
<feature type="chain" id="PRO_5042826591" description="Receptor-like serine/threonine-protein kinase" evidence="21">
    <location>
        <begin position="21"/>
        <end position="832"/>
    </location>
</feature>
<evidence type="ECO:0000259" key="24">
    <source>
        <dbReference type="PROSITE" id="PS50927"/>
    </source>
</evidence>
<evidence type="ECO:0000256" key="20">
    <source>
        <dbReference type="SAM" id="Phobius"/>
    </source>
</evidence>
<accession>A0AAP0P7M9</accession>
<dbReference type="Pfam" id="PF07714">
    <property type="entry name" value="PK_Tyr_Ser-Thr"/>
    <property type="match status" value="1"/>
</dbReference>
<evidence type="ECO:0000256" key="13">
    <source>
        <dbReference type="ARBA" id="ARBA00023170"/>
    </source>
</evidence>
<dbReference type="AlphaFoldDB" id="A0AAP0P7M9"/>
<evidence type="ECO:0000256" key="21">
    <source>
        <dbReference type="SAM" id="SignalP"/>
    </source>
</evidence>
<feature type="domain" description="Bulb-type lectin" evidence="24">
    <location>
        <begin position="22"/>
        <end position="151"/>
    </location>
</feature>
<organism evidence="26 27">
    <name type="scientific">Stephania japonica</name>
    <dbReference type="NCBI Taxonomy" id="461633"/>
    <lineage>
        <taxon>Eukaryota</taxon>
        <taxon>Viridiplantae</taxon>
        <taxon>Streptophyta</taxon>
        <taxon>Embryophyta</taxon>
        <taxon>Tracheophyta</taxon>
        <taxon>Spermatophyta</taxon>
        <taxon>Magnoliopsida</taxon>
        <taxon>Ranunculales</taxon>
        <taxon>Menispermaceae</taxon>
        <taxon>Menispermoideae</taxon>
        <taxon>Cissampelideae</taxon>
        <taxon>Stephania</taxon>
    </lineage>
</organism>
<dbReference type="InterPro" id="IPR000858">
    <property type="entry name" value="S_locus_glycoprot_dom"/>
</dbReference>
<dbReference type="PROSITE" id="PS00107">
    <property type="entry name" value="PROTEIN_KINASE_ATP"/>
    <property type="match status" value="1"/>
</dbReference>
<evidence type="ECO:0000259" key="22">
    <source>
        <dbReference type="PROSITE" id="PS50011"/>
    </source>
</evidence>
<evidence type="ECO:0000256" key="10">
    <source>
        <dbReference type="ARBA" id="ARBA00022989"/>
    </source>
</evidence>
<evidence type="ECO:0000256" key="1">
    <source>
        <dbReference type="ARBA" id="ARBA00004251"/>
    </source>
</evidence>
<name>A0AAP0P7M9_9MAGN</name>
<dbReference type="SUPFAM" id="SSF56112">
    <property type="entry name" value="Protein kinase-like (PK-like)"/>
    <property type="match status" value="1"/>
</dbReference>
<gene>
    <name evidence="26" type="ORF">Sjap_010953</name>
</gene>
<keyword evidence="8 17" id="KW-0418">Kinase</keyword>
<evidence type="ECO:0000313" key="27">
    <source>
        <dbReference type="Proteomes" id="UP001417504"/>
    </source>
</evidence>
<keyword evidence="5 20" id="KW-0812">Transmembrane</keyword>
<keyword evidence="4 17" id="KW-0808">Transferase</keyword>
<dbReference type="Pfam" id="PF01453">
    <property type="entry name" value="B_lectin"/>
    <property type="match status" value="1"/>
</dbReference>
<keyword evidence="3 17" id="KW-0723">Serine/threonine-protein kinase</keyword>
<evidence type="ECO:0000256" key="14">
    <source>
        <dbReference type="ARBA" id="ARBA00023180"/>
    </source>
</evidence>
<dbReference type="PROSITE" id="PS50948">
    <property type="entry name" value="PAN"/>
    <property type="match status" value="1"/>
</dbReference>
<dbReference type="SMART" id="SM00220">
    <property type="entry name" value="S_TKc"/>
    <property type="match status" value="1"/>
</dbReference>
<dbReference type="CDD" id="cd00028">
    <property type="entry name" value="B_lectin"/>
    <property type="match status" value="1"/>
</dbReference>
<dbReference type="InterPro" id="IPR011009">
    <property type="entry name" value="Kinase-like_dom_sf"/>
</dbReference>